<sequence>MQYRNLESRRLRLSAMAFAIGATTPVFAQTTPDDAAARSSASTATATKAWDDQKTNGDAVQRVGGVEIHRQRARTTAAVARKQSEERVMDALTKEQIESLPDATVTDTVKRVAGVSTSFNSDNVNGRDEAQFISIRGLDGSYNNVNIDGAPMASTDQTSRSGRTNMLPSSLVKEVRVYKTWLPDQDPNAVGGSIDIVTRSAFDNGGKPFFNVNGALGHAGGTGKVLSASEGLGRKTDMVFSTAFGPTQALGLVVAANYEKYSTTSIGQMTTDNIFYNYYNANGSIANPAGSGGPNFGNGRPVPQQFKYWQFLKNFERQGVDLKLEARFNANLYGFIGLAYNNETTRQIRNETFIDDSRSTGTNPVLNQTTTSGRFALGEAEAGNMYSKINRTLQSVQGGLDWKLGDERTLSFRSSFSDATQREPRQMAKYIYARFRYNPAGTAPTLSGTPGLGMSYDTSGFLPSISVNPANFDNLANWRPDYWRTENIAIDDRVADLKLDFRQNMDTDSRGFGYALGVDYRRLAHSYTDTLTQYNPTSDGMTLVGAGHISGTLMPNTNGLPFIIVDPAGAWGQFAANRNIVAANSSNLASSLQNNYSHTEDITDGYAMAAYRTDRLSATFGLRQDNARLSTTGNVRNVVNGATTWQSVTSDSHYGFTLPAAALIFDATRDVRLKLAASQTIGRPNFDAYAPNTSISENTDGSITVTQGNPGIKPRHSDNLDASAEWYLPNSGLASVAAFHKRIRNEIFTLQSQGQMFFDGANRVASITQPMNASSSQLNGLEFNLVQGSFGWISPYLKGVGFGSNLTLLAGRLGVKTASGGTRSIDRLVNQPDRIFNFTLFYTYQRFSASAAYNWVGDSLRTVDSSLPSQDVYWQARKQIDLQARYDLGRGWQASFSVANLTNSPLVSATGPNRNLLKDRFSLNRMYWLGLSYTPKKL</sequence>
<gene>
    <name evidence="10" type="ORF">J2793_007043</name>
</gene>
<dbReference type="InterPro" id="IPR000531">
    <property type="entry name" value="Beta-barrel_TonB"/>
</dbReference>
<proteinExistence type="inferred from homology"/>
<feature type="domain" description="TonB-dependent receptor plug" evidence="9">
    <location>
        <begin position="87"/>
        <end position="180"/>
    </location>
</feature>
<evidence type="ECO:0000256" key="2">
    <source>
        <dbReference type="ARBA" id="ARBA00009810"/>
    </source>
</evidence>
<dbReference type="Pfam" id="PF00593">
    <property type="entry name" value="TonB_dep_Rec_b-barrel"/>
    <property type="match status" value="1"/>
</dbReference>
<keyword evidence="7" id="KW-0732">Signal</keyword>
<dbReference type="Gene3D" id="2.40.170.20">
    <property type="entry name" value="TonB-dependent receptor, beta-barrel domain"/>
    <property type="match status" value="1"/>
</dbReference>
<keyword evidence="4" id="KW-0998">Cell outer membrane</keyword>
<dbReference type="InterPro" id="IPR036942">
    <property type="entry name" value="Beta-barrel_TonB_sf"/>
</dbReference>
<dbReference type="PANTHER" id="PTHR40980:SF4">
    <property type="entry name" value="TONB-DEPENDENT RECEPTOR-LIKE BETA-BARREL DOMAIN-CONTAINING PROTEIN"/>
    <property type="match status" value="1"/>
</dbReference>
<reference evidence="10" key="1">
    <citation type="submission" date="2023-07" db="EMBL/GenBank/DDBJ databases">
        <title>Sorghum-associated microbial communities from plants grown in Nebraska, USA.</title>
        <authorList>
            <person name="Schachtman D."/>
        </authorList>
    </citation>
    <scope>NUCLEOTIDE SEQUENCE</scope>
    <source>
        <strain evidence="10">DS1061</strain>
    </source>
</reference>
<evidence type="ECO:0000256" key="6">
    <source>
        <dbReference type="SAM" id="MobiDB-lite"/>
    </source>
</evidence>
<dbReference type="GO" id="GO:0009279">
    <property type="term" value="C:cell outer membrane"/>
    <property type="evidence" value="ECO:0007669"/>
    <property type="project" value="UniProtKB-SubCell"/>
</dbReference>
<comment type="similarity">
    <text evidence="2 5">Belongs to the TonB-dependent receptor family.</text>
</comment>
<keyword evidence="5" id="KW-0798">TonB box</keyword>
<protein>
    <submittedName>
        <fullName evidence="10">TonB-dependent receptor</fullName>
    </submittedName>
</protein>
<comment type="subcellular location">
    <subcellularLocation>
        <location evidence="1 5">Cell outer membrane</location>
    </subcellularLocation>
</comment>
<evidence type="ECO:0000313" key="11">
    <source>
        <dbReference type="Proteomes" id="UP001229486"/>
    </source>
</evidence>
<dbReference type="AlphaFoldDB" id="A0AB73INI6"/>
<feature type="chain" id="PRO_5044498038" evidence="7">
    <location>
        <begin position="29"/>
        <end position="938"/>
    </location>
</feature>
<feature type="region of interest" description="Disordered" evidence="6">
    <location>
        <begin position="31"/>
        <end position="53"/>
    </location>
</feature>
<keyword evidence="3 5" id="KW-0472">Membrane</keyword>
<evidence type="ECO:0000259" key="9">
    <source>
        <dbReference type="Pfam" id="PF07715"/>
    </source>
</evidence>
<dbReference type="NCBIfam" id="TIGR01782">
    <property type="entry name" value="TonB-Xanth-Caul"/>
    <property type="match status" value="1"/>
</dbReference>
<feature type="domain" description="TonB-dependent receptor-like beta-barrel" evidence="8">
    <location>
        <begin position="451"/>
        <end position="901"/>
    </location>
</feature>
<feature type="signal peptide" evidence="7">
    <location>
        <begin position="1"/>
        <end position="28"/>
    </location>
</feature>
<evidence type="ECO:0000256" key="7">
    <source>
        <dbReference type="SAM" id="SignalP"/>
    </source>
</evidence>
<feature type="compositionally biased region" description="Low complexity" evidence="6">
    <location>
        <begin position="31"/>
        <end position="48"/>
    </location>
</feature>
<dbReference type="Pfam" id="PF07715">
    <property type="entry name" value="Plug"/>
    <property type="match status" value="1"/>
</dbReference>
<dbReference type="Proteomes" id="UP001229486">
    <property type="component" value="Unassembled WGS sequence"/>
</dbReference>
<dbReference type="InterPro" id="IPR010104">
    <property type="entry name" value="TonB_rcpt_bac"/>
</dbReference>
<accession>A0AB73INI6</accession>
<comment type="caution">
    <text evidence="10">The sequence shown here is derived from an EMBL/GenBank/DDBJ whole genome shotgun (WGS) entry which is preliminary data.</text>
</comment>
<keyword evidence="10" id="KW-0675">Receptor</keyword>
<evidence type="ECO:0000256" key="3">
    <source>
        <dbReference type="ARBA" id="ARBA00023136"/>
    </source>
</evidence>
<dbReference type="InterPro" id="IPR012910">
    <property type="entry name" value="Plug_dom"/>
</dbReference>
<dbReference type="PANTHER" id="PTHR40980">
    <property type="entry name" value="PLUG DOMAIN-CONTAINING PROTEIN"/>
    <property type="match status" value="1"/>
</dbReference>
<dbReference type="RefSeq" id="WP_392396146.1">
    <property type="nucleotide sequence ID" value="NZ_JAURTK010000023.1"/>
</dbReference>
<organism evidence="10 11">
    <name type="scientific">Paraburkholderia caledonica</name>
    <dbReference type="NCBI Taxonomy" id="134536"/>
    <lineage>
        <taxon>Bacteria</taxon>
        <taxon>Pseudomonadati</taxon>
        <taxon>Pseudomonadota</taxon>
        <taxon>Betaproteobacteria</taxon>
        <taxon>Burkholderiales</taxon>
        <taxon>Burkholderiaceae</taxon>
        <taxon>Paraburkholderia</taxon>
    </lineage>
</organism>
<evidence type="ECO:0000256" key="5">
    <source>
        <dbReference type="RuleBase" id="RU003357"/>
    </source>
</evidence>
<name>A0AB73INI6_9BURK</name>
<evidence type="ECO:0000256" key="4">
    <source>
        <dbReference type="ARBA" id="ARBA00023237"/>
    </source>
</evidence>
<evidence type="ECO:0000259" key="8">
    <source>
        <dbReference type="Pfam" id="PF00593"/>
    </source>
</evidence>
<dbReference type="Gene3D" id="2.170.130.10">
    <property type="entry name" value="TonB-dependent receptor, plug domain"/>
    <property type="match status" value="1"/>
</dbReference>
<dbReference type="EMBL" id="JAURTK010000023">
    <property type="protein sequence ID" value="MDP9651568.1"/>
    <property type="molecule type" value="Genomic_DNA"/>
</dbReference>
<evidence type="ECO:0000313" key="10">
    <source>
        <dbReference type="EMBL" id="MDP9651568.1"/>
    </source>
</evidence>
<dbReference type="SUPFAM" id="SSF56935">
    <property type="entry name" value="Porins"/>
    <property type="match status" value="1"/>
</dbReference>
<dbReference type="InterPro" id="IPR037066">
    <property type="entry name" value="Plug_dom_sf"/>
</dbReference>
<evidence type="ECO:0000256" key="1">
    <source>
        <dbReference type="ARBA" id="ARBA00004442"/>
    </source>
</evidence>